<keyword evidence="1" id="KW-0472">Membrane</keyword>
<dbReference type="InterPro" id="IPR009424">
    <property type="entry name" value="AGP16/20/22/41"/>
</dbReference>
<keyword evidence="1" id="KW-0812">Transmembrane</keyword>
<dbReference type="AlphaFoldDB" id="A0A830CJU7"/>
<reference evidence="3" key="1">
    <citation type="submission" date="2020-07" db="EMBL/GenBank/DDBJ databases">
        <title>Ethylene signaling mediates host invasion by parasitic plants.</title>
        <authorList>
            <person name="Yoshida S."/>
        </authorList>
    </citation>
    <scope>NUCLEOTIDE SEQUENCE</scope>
    <source>
        <strain evidence="3">Okayama</strain>
    </source>
</reference>
<protein>
    <submittedName>
        <fullName evidence="3">Type i inositol 1 4 5-trisphosphate 5-phosphatase cvp2</fullName>
    </submittedName>
</protein>
<feature type="transmembrane region" description="Helical" evidence="1">
    <location>
        <begin position="150"/>
        <end position="171"/>
    </location>
</feature>
<dbReference type="EMBL" id="BMAC01000419">
    <property type="protein sequence ID" value="GFP96063.1"/>
    <property type="molecule type" value="Genomic_DNA"/>
</dbReference>
<evidence type="ECO:0000313" key="4">
    <source>
        <dbReference type="Proteomes" id="UP000653305"/>
    </source>
</evidence>
<dbReference type="Pfam" id="PF06376">
    <property type="entry name" value="AGP"/>
    <property type="match status" value="1"/>
</dbReference>
<accession>A0A830CJU7</accession>
<name>A0A830CJU7_9LAMI</name>
<proteinExistence type="predicted"/>
<evidence type="ECO:0000256" key="2">
    <source>
        <dbReference type="SAM" id="SignalP"/>
    </source>
</evidence>
<sequence>MAINCKVTFDIIATFALFVAIFMPAVQGQGYGIIAPAPAPASDGTAIDQGIAYGLMLLALDGDELRRNADVMEIPRKMRFPHVNSANDEKSPKTILEHDSVSPTKETLKLDIVISLWMVSVAAGLATEANRITVDQVEHISPSRCIYPSAPAVVVLGFIAAFALAIVQVIFKVASGFCACI</sequence>
<dbReference type="OrthoDB" id="777504at2759"/>
<evidence type="ECO:0000256" key="1">
    <source>
        <dbReference type="SAM" id="Phobius"/>
    </source>
</evidence>
<keyword evidence="4" id="KW-1185">Reference proteome</keyword>
<feature type="chain" id="PRO_5032708433" evidence="2">
    <location>
        <begin position="29"/>
        <end position="181"/>
    </location>
</feature>
<comment type="caution">
    <text evidence="3">The sequence shown here is derived from an EMBL/GenBank/DDBJ whole genome shotgun (WGS) entry which is preliminary data.</text>
</comment>
<dbReference type="Proteomes" id="UP000653305">
    <property type="component" value="Unassembled WGS sequence"/>
</dbReference>
<organism evidence="3 4">
    <name type="scientific">Phtheirospermum japonicum</name>
    <dbReference type="NCBI Taxonomy" id="374723"/>
    <lineage>
        <taxon>Eukaryota</taxon>
        <taxon>Viridiplantae</taxon>
        <taxon>Streptophyta</taxon>
        <taxon>Embryophyta</taxon>
        <taxon>Tracheophyta</taxon>
        <taxon>Spermatophyta</taxon>
        <taxon>Magnoliopsida</taxon>
        <taxon>eudicotyledons</taxon>
        <taxon>Gunneridae</taxon>
        <taxon>Pentapetalae</taxon>
        <taxon>asterids</taxon>
        <taxon>lamiids</taxon>
        <taxon>Lamiales</taxon>
        <taxon>Orobanchaceae</taxon>
        <taxon>Orobanchaceae incertae sedis</taxon>
        <taxon>Phtheirospermum</taxon>
    </lineage>
</organism>
<keyword evidence="2" id="KW-0732">Signal</keyword>
<gene>
    <name evidence="3" type="ORF">PHJA_001750400</name>
</gene>
<dbReference type="PANTHER" id="PTHR33374">
    <property type="entry name" value="ARABINOGALACTAN PROTEIN 20"/>
    <property type="match status" value="1"/>
</dbReference>
<feature type="signal peptide" evidence="2">
    <location>
        <begin position="1"/>
        <end position="28"/>
    </location>
</feature>
<keyword evidence="1" id="KW-1133">Transmembrane helix</keyword>
<evidence type="ECO:0000313" key="3">
    <source>
        <dbReference type="EMBL" id="GFP96063.1"/>
    </source>
</evidence>